<feature type="region of interest" description="Disordered" evidence="1">
    <location>
        <begin position="70"/>
        <end position="99"/>
    </location>
</feature>
<keyword evidence="3" id="KW-1185">Reference proteome</keyword>
<accession>A0A5B7IUC6</accession>
<evidence type="ECO:0000313" key="2">
    <source>
        <dbReference type="EMBL" id="MPC85266.1"/>
    </source>
</evidence>
<sequence>MERRILPRPQDSDAAAGEATQHNTTPLQKLKTHTNTATQQHNTSSLRPNSETLSAGINIMNLSKFCMEGRREERRGEERREQTQLRVVSTEGVSPAAWR</sequence>
<name>A0A5B7IUC6_PORTR</name>
<comment type="caution">
    <text evidence="2">The sequence shown here is derived from an EMBL/GenBank/DDBJ whole genome shotgun (WGS) entry which is preliminary data.</text>
</comment>
<protein>
    <submittedName>
        <fullName evidence="2">Uncharacterized protein</fullName>
    </submittedName>
</protein>
<dbReference type="AlphaFoldDB" id="A0A5B7IUC6"/>
<feature type="compositionally biased region" description="Basic and acidic residues" evidence="1">
    <location>
        <begin position="70"/>
        <end position="83"/>
    </location>
</feature>
<organism evidence="2 3">
    <name type="scientific">Portunus trituberculatus</name>
    <name type="common">Swimming crab</name>
    <name type="synonym">Neptunus trituberculatus</name>
    <dbReference type="NCBI Taxonomy" id="210409"/>
    <lineage>
        <taxon>Eukaryota</taxon>
        <taxon>Metazoa</taxon>
        <taxon>Ecdysozoa</taxon>
        <taxon>Arthropoda</taxon>
        <taxon>Crustacea</taxon>
        <taxon>Multicrustacea</taxon>
        <taxon>Malacostraca</taxon>
        <taxon>Eumalacostraca</taxon>
        <taxon>Eucarida</taxon>
        <taxon>Decapoda</taxon>
        <taxon>Pleocyemata</taxon>
        <taxon>Brachyura</taxon>
        <taxon>Eubrachyura</taxon>
        <taxon>Portunoidea</taxon>
        <taxon>Portunidae</taxon>
        <taxon>Portuninae</taxon>
        <taxon>Portunus</taxon>
    </lineage>
</organism>
<evidence type="ECO:0000313" key="3">
    <source>
        <dbReference type="Proteomes" id="UP000324222"/>
    </source>
</evidence>
<dbReference type="Proteomes" id="UP000324222">
    <property type="component" value="Unassembled WGS sequence"/>
</dbReference>
<dbReference type="EMBL" id="VSRR010067872">
    <property type="protein sequence ID" value="MPC85266.1"/>
    <property type="molecule type" value="Genomic_DNA"/>
</dbReference>
<evidence type="ECO:0000256" key="1">
    <source>
        <dbReference type="SAM" id="MobiDB-lite"/>
    </source>
</evidence>
<feature type="compositionally biased region" description="Polar residues" evidence="1">
    <location>
        <begin position="46"/>
        <end position="55"/>
    </location>
</feature>
<reference evidence="2 3" key="1">
    <citation type="submission" date="2019-05" db="EMBL/GenBank/DDBJ databases">
        <title>Another draft genome of Portunus trituberculatus and its Hox gene families provides insights of decapod evolution.</title>
        <authorList>
            <person name="Jeong J.-H."/>
            <person name="Song I."/>
            <person name="Kim S."/>
            <person name="Choi T."/>
            <person name="Kim D."/>
            <person name="Ryu S."/>
            <person name="Kim W."/>
        </authorList>
    </citation>
    <scope>NUCLEOTIDE SEQUENCE [LARGE SCALE GENOMIC DNA]</scope>
    <source>
        <tissue evidence="2">Muscle</tissue>
    </source>
</reference>
<feature type="region of interest" description="Disordered" evidence="1">
    <location>
        <begin position="1"/>
        <end position="55"/>
    </location>
</feature>
<feature type="compositionally biased region" description="Low complexity" evidence="1">
    <location>
        <begin position="33"/>
        <end position="45"/>
    </location>
</feature>
<gene>
    <name evidence="2" type="ORF">E2C01_080031</name>
</gene>
<proteinExistence type="predicted"/>